<accession>A0A1B0ACQ2</accession>
<dbReference type="AlphaFoldDB" id="A0A1B0ACQ2"/>
<dbReference type="Proteomes" id="UP000092445">
    <property type="component" value="Unassembled WGS sequence"/>
</dbReference>
<protein>
    <submittedName>
        <fullName evidence="2">Uncharacterized protein</fullName>
    </submittedName>
</protein>
<evidence type="ECO:0000313" key="2">
    <source>
        <dbReference type="EnsemblMetazoa" id="GPAI041410-PA"/>
    </source>
</evidence>
<name>A0A1B0ACQ2_GLOPL</name>
<sequence>MSTRNLLLRQESEESTHVLASSPSISSLNRLRDTFRRTESLSSQLSSIVSNAASAASGAVLGTSATGAASEASSASVSQVSTPIKQRKPAIPNLTLTAYVLNATT</sequence>
<organism evidence="2 3">
    <name type="scientific">Glossina pallidipes</name>
    <name type="common">Tsetse fly</name>
    <dbReference type="NCBI Taxonomy" id="7398"/>
    <lineage>
        <taxon>Eukaryota</taxon>
        <taxon>Metazoa</taxon>
        <taxon>Ecdysozoa</taxon>
        <taxon>Arthropoda</taxon>
        <taxon>Hexapoda</taxon>
        <taxon>Insecta</taxon>
        <taxon>Pterygota</taxon>
        <taxon>Neoptera</taxon>
        <taxon>Endopterygota</taxon>
        <taxon>Diptera</taxon>
        <taxon>Brachycera</taxon>
        <taxon>Muscomorpha</taxon>
        <taxon>Hippoboscoidea</taxon>
        <taxon>Glossinidae</taxon>
        <taxon>Glossina</taxon>
    </lineage>
</organism>
<feature type="region of interest" description="Disordered" evidence="1">
    <location>
        <begin position="1"/>
        <end position="22"/>
    </location>
</feature>
<dbReference type="EnsemblMetazoa" id="GPAI041410-RA">
    <property type="protein sequence ID" value="GPAI041410-PA"/>
    <property type="gene ID" value="GPAI041410"/>
</dbReference>
<evidence type="ECO:0000313" key="3">
    <source>
        <dbReference type="Proteomes" id="UP000092445"/>
    </source>
</evidence>
<reference evidence="2" key="2">
    <citation type="submission" date="2020-05" db="UniProtKB">
        <authorList>
            <consortium name="EnsemblMetazoa"/>
        </authorList>
    </citation>
    <scope>IDENTIFICATION</scope>
    <source>
        <strain evidence="2">IAEA</strain>
    </source>
</reference>
<proteinExistence type="predicted"/>
<keyword evidence="3" id="KW-1185">Reference proteome</keyword>
<reference evidence="3" key="1">
    <citation type="submission" date="2014-03" db="EMBL/GenBank/DDBJ databases">
        <authorList>
            <person name="Aksoy S."/>
            <person name="Warren W."/>
            <person name="Wilson R.K."/>
        </authorList>
    </citation>
    <scope>NUCLEOTIDE SEQUENCE [LARGE SCALE GENOMIC DNA]</scope>
    <source>
        <strain evidence="3">IAEA</strain>
    </source>
</reference>
<evidence type="ECO:0000256" key="1">
    <source>
        <dbReference type="SAM" id="MobiDB-lite"/>
    </source>
</evidence>
<dbReference type="VEuPathDB" id="VectorBase:GPAI041410"/>